<reference evidence="2 3" key="1">
    <citation type="submission" date="2016-09" db="EMBL/GenBank/DDBJ databases">
        <title>Rhizobium sp. nov., a novel species isolated from the rice rhizosphere.</title>
        <authorList>
            <person name="Zhao J."/>
            <person name="Zhang X."/>
        </authorList>
    </citation>
    <scope>NUCLEOTIDE SEQUENCE [LARGE SCALE GENOMIC DNA]</scope>
    <source>
        <strain evidence="2 3">MH17</strain>
    </source>
</reference>
<dbReference type="EMBL" id="MKIO01000039">
    <property type="protein sequence ID" value="OLP53600.1"/>
    <property type="molecule type" value="Genomic_DNA"/>
</dbReference>
<keyword evidence="2" id="KW-0378">Hydrolase</keyword>
<dbReference type="Pfam" id="PF13483">
    <property type="entry name" value="Lactamase_B_3"/>
    <property type="match status" value="1"/>
</dbReference>
<dbReference type="RefSeq" id="WP_075636246.1">
    <property type="nucleotide sequence ID" value="NZ_MKIO01000039.1"/>
</dbReference>
<evidence type="ECO:0000313" key="3">
    <source>
        <dbReference type="Proteomes" id="UP000186143"/>
    </source>
</evidence>
<dbReference type="GO" id="GO:0016787">
    <property type="term" value="F:hydrolase activity"/>
    <property type="evidence" value="ECO:0007669"/>
    <property type="project" value="UniProtKB-KW"/>
</dbReference>
<gene>
    <name evidence="2" type="ORF">BJF92_05455</name>
</gene>
<sequence length="289" mass="31380">MLRYAVLLFVAIAFIHLVWPMPAAHAQATPPASPQATRPVSQCQAIAERLPKVQFAAFRTDAAGPRAVAGEAGAVTITYLGHSAFNIVSPEGVSIVTDYNGWYKPAETPDIVTMNKAHSTHYTLSPDPAIAHVLHGWRDDGEPADHDLVLRDAYVRNVVTDIRLGWGGDAMEKNGNSIFIFEIAGLCIGHLGHLHQELTEVHYAEIGRLDVVMVPVDGGLTLGPDSMSRVVSRLRSSLILPMHRRGPPIDRFLSLFGSGFDARYADSDSVTVSLRSLPKKPLILILQGV</sequence>
<evidence type="ECO:0000256" key="1">
    <source>
        <dbReference type="SAM" id="SignalP"/>
    </source>
</evidence>
<dbReference type="PANTHER" id="PTHR39189:SF1">
    <property type="entry name" value="UPF0173 METAL-DEPENDENT HYDROLASE YTKL"/>
    <property type="match status" value="1"/>
</dbReference>
<dbReference type="STRING" id="1672749.BJF92_05455"/>
<dbReference type="PANTHER" id="PTHR39189">
    <property type="entry name" value="UPF0173 METAL-DEPENDENT HYDROLASE YTKL"/>
    <property type="match status" value="1"/>
</dbReference>
<dbReference type="Gene3D" id="3.60.15.10">
    <property type="entry name" value="Ribonuclease Z/Hydroxyacylglutathione hydrolase-like"/>
    <property type="match status" value="1"/>
</dbReference>
<dbReference type="AlphaFoldDB" id="A0A1Q9AF53"/>
<accession>A0A1Q9AF53</accession>
<protein>
    <submittedName>
        <fullName evidence="2">Zn-dependent hydrolase</fullName>
    </submittedName>
</protein>
<dbReference type="SUPFAM" id="SSF56281">
    <property type="entry name" value="Metallo-hydrolase/oxidoreductase"/>
    <property type="match status" value="1"/>
</dbReference>
<evidence type="ECO:0000313" key="2">
    <source>
        <dbReference type="EMBL" id="OLP53600.1"/>
    </source>
</evidence>
<comment type="caution">
    <text evidence="2">The sequence shown here is derived from an EMBL/GenBank/DDBJ whole genome shotgun (WGS) entry which is preliminary data.</text>
</comment>
<feature type="chain" id="PRO_5012819275" evidence="1">
    <location>
        <begin position="27"/>
        <end position="289"/>
    </location>
</feature>
<keyword evidence="1" id="KW-0732">Signal</keyword>
<name>A0A1Q9AF53_9HYPH</name>
<dbReference type="InterPro" id="IPR036866">
    <property type="entry name" value="RibonucZ/Hydroxyglut_hydro"/>
</dbReference>
<dbReference type="Proteomes" id="UP000186143">
    <property type="component" value="Unassembled WGS sequence"/>
</dbReference>
<organism evidence="2 3">
    <name type="scientific">Xaviernesmea rhizosphaerae</name>
    <dbReference type="NCBI Taxonomy" id="1672749"/>
    <lineage>
        <taxon>Bacteria</taxon>
        <taxon>Pseudomonadati</taxon>
        <taxon>Pseudomonadota</taxon>
        <taxon>Alphaproteobacteria</taxon>
        <taxon>Hyphomicrobiales</taxon>
        <taxon>Rhizobiaceae</taxon>
        <taxon>Rhizobium/Agrobacterium group</taxon>
        <taxon>Xaviernesmea</taxon>
    </lineage>
</organism>
<proteinExistence type="predicted"/>
<feature type="signal peptide" evidence="1">
    <location>
        <begin position="1"/>
        <end position="26"/>
    </location>
</feature>